<keyword evidence="1" id="KW-0472">Membrane</keyword>
<keyword evidence="1" id="KW-0812">Transmembrane</keyword>
<evidence type="ECO:0000313" key="2">
    <source>
        <dbReference type="EMBL" id="ARF08968.1"/>
    </source>
</evidence>
<name>A0A1V0SBD3_9VIRU</name>
<protein>
    <submittedName>
        <fullName evidence="2">Uncharacterized protein</fullName>
    </submittedName>
</protein>
<feature type="transmembrane region" description="Helical" evidence="1">
    <location>
        <begin position="218"/>
        <end position="238"/>
    </location>
</feature>
<evidence type="ECO:0000256" key="1">
    <source>
        <dbReference type="SAM" id="Phobius"/>
    </source>
</evidence>
<organism evidence="2">
    <name type="scientific">Catovirus CTV1</name>
    <dbReference type="NCBI Taxonomy" id="1977631"/>
    <lineage>
        <taxon>Viruses</taxon>
        <taxon>Varidnaviria</taxon>
        <taxon>Bamfordvirae</taxon>
        <taxon>Nucleocytoviricota</taxon>
        <taxon>Megaviricetes</taxon>
        <taxon>Imitervirales</taxon>
        <taxon>Mimiviridae</taxon>
        <taxon>Klosneuvirinae</taxon>
        <taxon>Catovirus</taxon>
    </lineage>
</organism>
<reference evidence="2" key="1">
    <citation type="journal article" date="2017" name="Science">
        <title>Giant viruses with an expanded complement of translation system components.</title>
        <authorList>
            <person name="Schulz F."/>
            <person name="Yutin N."/>
            <person name="Ivanova N.N."/>
            <person name="Ortega D.R."/>
            <person name="Lee T.K."/>
            <person name="Vierheilig J."/>
            <person name="Daims H."/>
            <person name="Horn M."/>
            <person name="Wagner M."/>
            <person name="Jensen G.J."/>
            <person name="Kyrpides N.C."/>
            <person name="Koonin E.V."/>
            <person name="Woyke T."/>
        </authorList>
    </citation>
    <scope>NUCLEOTIDE SEQUENCE</scope>
    <source>
        <strain evidence="2">CTV1</strain>
    </source>
</reference>
<gene>
    <name evidence="2" type="ORF">Catovirus_1_1018</name>
</gene>
<dbReference type="EMBL" id="KY684083">
    <property type="protein sequence ID" value="ARF08968.1"/>
    <property type="molecule type" value="Genomic_DNA"/>
</dbReference>
<feature type="transmembrane region" description="Helical" evidence="1">
    <location>
        <begin position="174"/>
        <end position="194"/>
    </location>
</feature>
<accession>A0A1V0SBD3</accession>
<proteinExistence type="predicted"/>
<sequence>MDNIKICFENDNRKIDVKQTIIDSIPFLQAYCNFNLKSKKSKTIKLEDITYDEFVQILNIVKEKRINLNSIFETAKKKNNNFKELLQKDCIPSLSKLFVKLNYFGILSNDVSSAYLEYLNGQKISHGITYETTCEPMFTIQNFLDNKESNDFIQVKKKLFDKLSIKFSNYDNIIPLYISSYCIFAGTIPFPLYFGKDKYCLINEIIKNNLINTKTNKLFLISLYLIFARITSDLVGLFHGIYDIKKMHSAGEKCIKANKIINTSKHKSTLSIKDLITQLGRQYNPYICDNYRNEHKYFEDHICYYINNFNIINEILSTNIEHKKCLEIFDKKKFFSLDNTHHLEDLILHYYIISEIYKKELKCNNESFYMTEKDINILRNRDKYINILQNGYNYFDIFCAYKNREPSCEVGFVKCNNIK</sequence>
<keyword evidence="1" id="KW-1133">Transmembrane helix</keyword>